<accession>A0A7R9P1B6</accession>
<organism evidence="5">
    <name type="scientific">Timema tahoe</name>
    <dbReference type="NCBI Taxonomy" id="61484"/>
    <lineage>
        <taxon>Eukaryota</taxon>
        <taxon>Metazoa</taxon>
        <taxon>Ecdysozoa</taxon>
        <taxon>Arthropoda</taxon>
        <taxon>Hexapoda</taxon>
        <taxon>Insecta</taxon>
        <taxon>Pterygota</taxon>
        <taxon>Neoptera</taxon>
        <taxon>Polyneoptera</taxon>
        <taxon>Phasmatodea</taxon>
        <taxon>Timematodea</taxon>
        <taxon>Timematoidea</taxon>
        <taxon>Timematidae</taxon>
        <taxon>Timema</taxon>
    </lineage>
</organism>
<dbReference type="AlphaFoldDB" id="A0A7R9P1B6"/>
<keyword evidence="3" id="KW-0735">Signal-anchor</keyword>
<dbReference type="UniPathway" id="UPA00378"/>
<keyword evidence="4" id="KW-0732">Signal</keyword>
<dbReference type="GO" id="GO:0005975">
    <property type="term" value="P:carbohydrate metabolic process"/>
    <property type="evidence" value="ECO:0007669"/>
    <property type="project" value="InterPro"/>
</dbReference>
<protein>
    <recommendedName>
        <fullName evidence="3">L-Fucosyltransferase</fullName>
        <ecNumber evidence="3">2.4.1.-</ecNumber>
    </recommendedName>
</protein>
<dbReference type="PANTHER" id="PTHR11927:SF9">
    <property type="entry name" value="L-FUCOSYLTRANSFERASE"/>
    <property type="match status" value="1"/>
</dbReference>
<evidence type="ECO:0000256" key="4">
    <source>
        <dbReference type="SAM" id="SignalP"/>
    </source>
</evidence>
<keyword evidence="1 3" id="KW-0328">Glycosyltransferase</keyword>
<keyword evidence="3" id="KW-0333">Golgi apparatus</keyword>
<comment type="similarity">
    <text evidence="3">Belongs to the glycosyltransferase 11 family.</text>
</comment>
<dbReference type="InterPro" id="IPR002516">
    <property type="entry name" value="Glyco_trans_11"/>
</dbReference>
<dbReference type="GO" id="GO:0032580">
    <property type="term" value="C:Golgi cisterna membrane"/>
    <property type="evidence" value="ECO:0007669"/>
    <property type="project" value="UniProtKB-SubCell"/>
</dbReference>
<name>A0A7R9P1B6_9NEOP</name>
<dbReference type="PANTHER" id="PTHR11927">
    <property type="entry name" value="GALACTOSIDE 2-L-FUCOSYLTRANSFERASE"/>
    <property type="match status" value="1"/>
</dbReference>
<comment type="subcellular location">
    <subcellularLocation>
        <location evidence="3">Golgi apparatus</location>
        <location evidence="3">Golgi stack membrane</location>
        <topology evidence="3">Single-pass type II membrane protein</topology>
    </subcellularLocation>
</comment>
<evidence type="ECO:0000256" key="3">
    <source>
        <dbReference type="RuleBase" id="RU363129"/>
    </source>
</evidence>
<evidence type="ECO:0000313" key="5">
    <source>
        <dbReference type="EMBL" id="CAD7463657.1"/>
    </source>
</evidence>
<reference evidence="5" key="1">
    <citation type="submission" date="2020-11" db="EMBL/GenBank/DDBJ databases">
        <authorList>
            <person name="Tran Van P."/>
        </authorList>
    </citation>
    <scope>NUCLEOTIDE SEQUENCE</scope>
</reference>
<dbReference type="CDD" id="cd11301">
    <property type="entry name" value="Fut1_Fut2_like"/>
    <property type="match status" value="1"/>
</dbReference>
<feature type="signal peptide" evidence="4">
    <location>
        <begin position="1"/>
        <end position="22"/>
    </location>
</feature>
<feature type="chain" id="PRO_5031213164" description="L-Fucosyltransferase" evidence="4">
    <location>
        <begin position="23"/>
        <end position="337"/>
    </location>
</feature>
<sequence length="337" mass="38147">MNTKYVTLVVLTLVCLTALVVLVGREGLQEQNISMVKWDKKPCPKGVITVLDKGRLCNQIFEYVSVWALARRHGLLPFVPNTIHNKLRGLFAHLSIPPLSELIDSSGDCPKLNKNSLNRASSDDLFDVDDRALRTNESEDPFVLREYIVLIRLIVPVLDEVKEEFKYRPEIVTVAQTRLRWSRSRLEADHRSRETLFVGVHVRRDDYFRAFQAFGVTSYADAGYYRHAVSWMLRKLTSEATSAHNIAFVLASDDPAWYGSAVFFLGEVETPEVDLVMLSSCNHSIVDYGTYGLWAALLVNGWTVVYDLSALNPHQTILEINGLLRVAGLMSKWAMLT</sequence>
<dbReference type="EC" id="2.4.1.-" evidence="3"/>
<keyword evidence="3" id="KW-0812">Transmembrane</keyword>
<dbReference type="EMBL" id="OE008766">
    <property type="protein sequence ID" value="CAD7463657.1"/>
    <property type="molecule type" value="Genomic_DNA"/>
</dbReference>
<evidence type="ECO:0000256" key="2">
    <source>
        <dbReference type="ARBA" id="ARBA00022679"/>
    </source>
</evidence>
<comment type="pathway">
    <text evidence="3">Protein modification; protein glycosylation.</text>
</comment>
<keyword evidence="2 3" id="KW-0808">Transferase</keyword>
<keyword evidence="3" id="KW-0325">Glycoprotein</keyword>
<proteinExistence type="inferred from homology"/>
<dbReference type="Pfam" id="PF01531">
    <property type="entry name" value="Glyco_transf_11"/>
    <property type="match status" value="1"/>
</dbReference>
<evidence type="ECO:0000256" key="1">
    <source>
        <dbReference type="ARBA" id="ARBA00022676"/>
    </source>
</evidence>
<gene>
    <name evidence="5" type="ORF">TTEB3V08_LOCUS11539</name>
</gene>
<dbReference type="GO" id="GO:0008107">
    <property type="term" value="F:galactoside 2-alpha-L-fucosyltransferase activity"/>
    <property type="evidence" value="ECO:0007669"/>
    <property type="project" value="InterPro"/>
</dbReference>